<reference evidence="1 2" key="1">
    <citation type="journal article" date="2016" name="Nat. Commun.">
        <title>Thousands of microbial genomes shed light on interconnected biogeochemical processes in an aquifer system.</title>
        <authorList>
            <person name="Anantharaman K."/>
            <person name="Brown C.T."/>
            <person name="Hug L.A."/>
            <person name="Sharon I."/>
            <person name="Castelle C.J."/>
            <person name="Probst A.J."/>
            <person name="Thomas B.C."/>
            <person name="Singh A."/>
            <person name="Wilkins M.J."/>
            <person name="Karaoz U."/>
            <person name="Brodie E.L."/>
            <person name="Williams K.H."/>
            <person name="Hubbard S.S."/>
            <person name="Banfield J.F."/>
        </authorList>
    </citation>
    <scope>NUCLEOTIDE SEQUENCE [LARGE SCALE GENOMIC DNA]</scope>
</reference>
<accession>A0A1F7W7Z3</accession>
<sequence length="130" mass="14544">MNTFIPGPLADTARSLLRRAGYGEHRGREAQLSYVKRIQGTSFPRYHAYVEDRNGGMQLNLHLDQKEATYGGSHAHSGEYAGPLVERENARIVAFVKSLGSTPERAQTIHETERTPSKKRGGFFSWLIGE</sequence>
<proteinExistence type="predicted"/>
<dbReference type="Proteomes" id="UP000176501">
    <property type="component" value="Unassembled WGS sequence"/>
</dbReference>
<name>A0A1F7W7Z3_9BACT</name>
<dbReference type="AlphaFoldDB" id="A0A1F7W7Z3"/>
<evidence type="ECO:0000313" key="2">
    <source>
        <dbReference type="Proteomes" id="UP000176501"/>
    </source>
</evidence>
<dbReference type="EMBL" id="MGFE01000016">
    <property type="protein sequence ID" value="OGL98756.1"/>
    <property type="molecule type" value="Genomic_DNA"/>
</dbReference>
<gene>
    <name evidence="1" type="ORF">A2304_01080</name>
</gene>
<protein>
    <submittedName>
        <fullName evidence="1">Uncharacterized protein</fullName>
    </submittedName>
</protein>
<comment type="caution">
    <text evidence="1">The sequence shown here is derived from an EMBL/GenBank/DDBJ whole genome shotgun (WGS) entry which is preliminary data.</text>
</comment>
<organism evidence="1 2">
    <name type="scientific">Candidatus Uhrbacteria bacterium RIFOXYB2_FULL_57_15</name>
    <dbReference type="NCBI Taxonomy" id="1802422"/>
    <lineage>
        <taxon>Bacteria</taxon>
        <taxon>Candidatus Uhriibacteriota</taxon>
    </lineage>
</organism>
<evidence type="ECO:0000313" key="1">
    <source>
        <dbReference type="EMBL" id="OGL98756.1"/>
    </source>
</evidence>